<evidence type="ECO:0000313" key="6">
    <source>
        <dbReference type="EMBL" id="KDO61038.1"/>
    </source>
</evidence>
<reference evidence="6 7" key="1">
    <citation type="submission" date="2014-04" db="EMBL/GenBank/DDBJ databases">
        <authorList>
            <consortium name="International Citrus Genome Consortium"/>
            <person name="Gmitter F."/>
            <person name="Chen C."/>
            <person name="Farmerie W."/>
            <person name="Harkins T."/>
            <person name="Desany B."/>
            <person name="Mohiuddin M."/>
            <person name="Kodira C."/>
            <person name="Borodovsky M."/>
            <person name="Lomsadze A."/>
            <person name="Burns P."/>
            <person name="Jenkins J."/>
            <person name="Prochnik S."/>
            <person name="Shu S."/>
            <person name="Chapman J."/>
            <person name="Pitluck S."/>
            <person name="Schmutz J."/>
            <person name="Rokhsar D."/>
        </authorList>
    </citation>
    <scope>NUCLEOTIDE SEQUENCE</scope>
</reference>
<feature type="domain" description="Apple" evidence="5">
    <location>
        <begin position="355"/>
        <end position="439"/>
    </location>
</feature>
<protein>
    <recommendedName>
        <fullName evidence="5">Apple domain-containing protein</fullName>
    </recommendedName>
</protein>
<dbReference type="EMBL" id="KK784928">
    <property type="protein sequence ID" value="KDO61038.1"/>
    <property type="molecule type" value="Genomic_DNA"/>
</dbReference>
<keyword evidence="3" id="KW-0325">Glycoprotein</keyword>
<keyword evidence="4" id="KW-0472">Membrane</keyword>
<dbReference type="Gene3D" id="2.90.10.30">
    <property type="match status" value="1"/>
</dbReference>
<dbReference type="PANTHER" id="PTHR32444:SF108">
    <property type="entry name" value="OS02G0527900 PROTEIN"/>
    <property type="match status" value="1"/>
</dbReference>
<dbReference type="InterPro" id="IPR003609">
    <property type="entry name" value="Pan_app"/>
</dbReference>
<dbReference type="PANTHER" id="PTHR32444">
    <property type="entry name" value="BULB-TYPE LECTIN DOMAIN-CONTAINING PROTEIN"/>
    <property type="match status" value="1"/>
</dbReference>
<keyword evidence="4" id="KW-1133">Transmembrane helix</keyword>
<dbReference type="eggNOG" id="ENOG502QU25">
    <property type="taxonomic scope" value="Eukaryota"/>
</dbReference>
<dbReference type="InterPro" id="IPR000858">
    <property type="entry name" value="S_locus_glycoprot_dom"/>
</dbReference>
<dbReference type="PaxDb" id="2711-XP_006481884.1"/>
<dbReference type="SMART" id="SM00108">
    <property type="entry name" value="B_lectin"/>
    <property type="match status" value="1"/>
</dbReference>
<dbReference type="AlphaFoldDB" id="A0A067F108"/>
<keyword evidence="4" id="KW-0812">Transmembrane</keyword>
<evidence type="ECO:0000256" key="4">
    <source>
        <dbReference type="SAM" id="Phobius"/>
    </source>
</evidence>
<proteinExistence type="predicted"/>
<keyword evidence="1" id="KW-0732">Signal</keyword>
<gene>
    <name evidence="6" type="ORF">CISIN_1g010261mg</name>
</gene>
<feature type="transmembrane region" description="Helical" evidence="4">
    <location>
        <begin position="450"/>
        <end position="473"/>
    </location>
</feature>
<dbReference type="STRING" id="2711.A0A067F108"/>
<evidence type="ECO:0000256" key="2">
    <source>
        <dbReference type="ARBA" id="ARBA00023157"/>
    </source>
</evidence>
<evidence type="ECO:0000259" key="5">
    <source>
        <dbReference type="PROSITE" id="PS50948"/>
    </source>
</evidence>
<dbReference type="InterPro" id="IPR001480">
    <property type="entry name" value="Bulb-type_lectin_dom"/>
</dbReference>
<dbReference type="PROSITE" id="PS50948">
    <property type="entry name" value="PAN"/>
    <property type="match status" value="1"/>
</dbReference>
<dbReference type="Pfam" id="PF01453">
    <property type="entry name" value="B_lectin"/>
    <property type="match status" value="1"/>
</dbReference>
<evidence type="ECO:0000313" key="7">
    <source>
        <dbReference type="Proteomes" id="UP000027120"/>
    </source>
</evidence>
<dbReference type="Proteomes" id="UP000027120">
    <property type="component" value="Unassembled WGS sequence"/>
</dbReference>
<accession>A0A067F108</accession>
<keyword evidence="2" id="KW-1015">Disulfide bond</keyword>
<dbReference type="InterPro" id="IPR036426">
    <property type="entry name" value="Bulb-type_lectin_dom_sf"/>
</dbReference>
<name>A0A067F108_CITSI</name>
<dbReference type="SMR" id="A0A067F108"/>
<dbReference type="Pfam" id="PF00954">
    <property type="entry name" value="S_locus_glycop"/>
    <property type="match status" value="1"/>
</dbReference>
<keyword evidence="7" id="KW-1185">Reference proteome</keyword>
<organism evidence="6 7">
    <name type="scientific">Citrus sinensis</name>
    <name type="common">Sweet orange</name>
    <name type="synonym">Citrus aurantium var. sinensis</name>
    <dbReference type="NCBI Taxonomy" id="2711"/>
    <lineage>
        <taxon>Eukaryota</taxon>
        <taxon>Viridiplantae</taxon>
        <taxon>Streptophyta</taxon>
        <taxon>Embryophyta</taxon>
        <taxon>Tracheophyta</taxon>
        <taxon>Spermatophyta</taxon>
        <taxon>Magnoliopsida</taxon>
        <taxon>eudicotyledons</taxon>
        <taxon>Gunneridae</taxon>
        <taxon>Pentapetalae</taxon>
        <taxon>rosids</taxon>
        <taxon>malvids</taxon>
        <taxon>Sapindales</taxon>
        <taxon>Rutaceae</taxon>
        <taxon>Aurantioideae</taxon>
        <taxon>Citrus</taxon>
    </lineage>
</organism>
<dbReference type="GO" id="GO:0048544">
    <property type="term" value="P:recognition of pollen"/>
    <property type="evidence" value="ECO:0007669"/>
    <property type="project" value="InterPro"/>
</dbReference>
<evidence type="ECO:0000256" key="1">
    <source>
        <dbReference type="ARBA" id="ARBA00022729"/>
    </source>
</evidence>
<dbReference type="SUPFAM" id="SSF51110">
    <property type="entry name" value="alpha-D-mannose-specific plant lectins"/>
    <property type="match status" value="1"/>
</dbReference>
<sequence length="514" mass="56973">MWQVLNFSQSTISLFSNMKKSANSATRTHAIQFLIFFFVFINYLCSRTEAAAATSTQELLLGFKATPNPSVSSFQSLLNDTTDTFSLGFLRVNSNQLALAVIHLPSSKPLWLANSTQLAPWSDRIELSFNGSLVISGPHSRVFWSTTRAEGQRVVILNTSNLQIQKLDDPLSVVWQSFDFPTDTLVENQNFTSTMSLVSSNGLYSMRLGSNFIGLYAKFNDKSEQIYWRHRALEAKADIVEGKGPIYVRVNSDGFLGTYQVGNNVPVDVEAFNNFQRNSSGLLTLRLEQDGNLKGHYWDGTNWVLNYQAISDACQLPSPCGSYSLCKQSGCSCLDNRTDYSSSGECFASTSGDFCSEDKSRFRVLRRKGVELPFKELIRYEMTSYLEQCEDLCQNNCSCWGALYNNASGSGFCYMLDYPIQTLLGAGDVSKLGYFKLREDAGKRKLNTGIAAGIGILGGALLILIGVILFGGYKIWTSRRANRILEAEDGVSPGPYKNLGSASFRSIEMCNAPR</sequence>
<evidence type="ECO:0000256" key="3">
    <source>
        <dbReference type="ARBA" id="ARBA00023180"/>
    </source>
</evidence>